<feature type="active site" description="Charge relay system" evidence="7">
    <location>
        <position position="262"/>
    </location>
</feature>
<evidence type="ECO:0000256" key="3">
    <source>
        <dbReference type="ARBA" id="ARBA00022722"/>
    </source>
</evidence>
<dbReference type="InterPro" id="IPR044925">
    <property type="entry name" value="His-Me_finger_sf"/>
</dbReference>
<dbReference type="PANTHER" id="PTHR33607:SF2">
    <property type="entry name" value="ENDONUCLEASE-1"/>
    <property type="match status" value="1"/>
</dbReference>
<evidence type="ECO:0000256" key="7">
    <source>
        <dbReference type="PIRSR" id="PIRSR608256-1"/>
    </source>
</evidence>
<reference evidence="10" key="1">
    <citation type="submission" date="2016-04" db="EMBL/GenBank/DDBJ databases">
        <authorList>
            <person name="Tabuchi Yagui T.R."/>
        </authorList>
    </citation>
    <scope>NUCLEOTIDE SEQUENCE [LARGE SCALE GENOMIC DNA]</scope>
    <source>
        <strain evidence="10">NIES-26</strain>
    </source>
</reference>
<organism evidence="10 11">
    <name type="scientific">Nostoc minutum NIES-26</name>
    <dbReference type="NCBI Taxonomy" id="1844469"/>
    <lineage>
        <taxon>Bacteria</taxon>
        <taxon>Bacillati</taxon>
        <taxon>Cyanobacteriota</taxon>
        <taxon>Cyanophyceae</taxon>
        <taxon>Nostocales</taxon>
        <taxon>Nostocaceae</taxon>
        <taxon>Nostoc</taxon>
    </lineage>
</organism>
<feature type="region of interest" description="Disordered" evidence="9">
    <location>
        <begin position="388"/>
        <end position="415"/>
    </location>
</feature>
<name>A0A367RWA2_9NOSO</name>
<dbReference type="InterPro" id="IPR007346">
    <property type="entry name" value="Endonuclease-I"/>
</dbReference>
<dbReference type="SUPFAM" id="SSF50494">
    <property type="entry name" value="Trypsin-like serine proteases"/>
    <property type="match status" value="1"/>
</dbReference>
<dbReference type="InterPro" id="IPR008256">
    <property type="entry name" value="Peptidase_S1B"/>
</dbReference>
<dbReference type="InterPro" id="IPR009003">
    <property type="entry name" value="Peptidase_S1_PA"/>
</dbReference>
<dbReference type="Proteomes" id="UP000252107">
    <property type="component" value="Unassembled WGS sequence"/>
</dbReference>
<feature type="active site" description="Charge relay system" evidence="7">
    <location>
        <position position="186"/>
    </location>
</feature>
<evidence type="ECO:0000256" key="2">
    <source>
        <dbReference type="ARBA" id="ARBA00022670"/>
    </source>
</evidence>
<keyword evidence="5 8" id="KW-0378">Hydrolase</keyword>
<dbReference type="EMBL" id="LXQD01000056">
    <property type="protein sequence ID" value="RCJ40131.1"/>
    <property type="molecule type" value="Genomic_DNA"/>
</dbReference>
<keyword evidence="3" id="KW-0540">Nuclease</keyword>
<dbReference type="GO" id="GO:0006508">
    <property type="term" value="P:proteolysis"/>
    <property type="evidence" value="ECO:0007669"/>
    <property type="project" value="UniProtKB-KW"/>
</dbReference>
<comment type="caution">
    <text evidence="10">The sequence shown here is derived from an EMBL/GenBank/DDBJ whole genome shotgun (WGS) entry which is preliminary data.</text>
</comment>
<evidence type="ECO:0000313" key="11">
    <source>
        <dbReference type="Proteomes" id="UP000252107"/>
    </source>
</evidence>
<evidence type="ECO:0000313" key="10">
    <source>
        <dbReference type="EMBL" id="RCJ40131.1"/>
    </source>
</evidence>
<evidence type="ECO:0000256" key="9">
    <source>
        <dbReference type="SAM" id="MobiDB-lite"/>
    </source>
</evidence>
<gene>
    <name evidence="10" type="ORF">A6770_38085</name>
</gene>
<dbReference type="Pfam" id="PF13365">
    <property type="entry name" value="Trypsin_2"/>
    <property type="match status" value="1"/>
</dbReference>
<proteinExistence type="inferred from homology"/>
<keyword evidence="4" id="KW-0732">Signal</keyword>
<dbReference type="GO" id="GO:0008236">
    <property type="term" value="F:serine-type peptidase activity"/>
    <property type="evidence" value="ECO:0007669"/>
    <property type="project" value="UniProtKB-KW"/>
</dbReference>
<dbReference type="PANTHER" id="PTHR33607">
    <property type="entry name" value="ENDONUCLEASE-1"/>
    <property type="match status" value="1"/>
</dbReference>
<dbReference type="EC" id="3.4.21.-" evidence="8"/>
<dbReference type="InterPro" id="IPR043504">
    <property type="entry name" value="Peptidase_S1_PA_chymotrypsin"/>
</dbReference>
<evidence type="ECO:0000256" key="6">
    <source>
        <dbReference type="ARBA" id="ARBA00022825"/>
    </source>
</evidence>
<dbReference type="PRINTS" id="PR00839">
    <property type="entry name" value="V8PROTEASE"/>
</dbReference>
<evidence type="ECO:0000256" key="8">
    <source>
        <dbReference type="RuleBase" id="RU004296"/>
    </source>
</evidence>
<sequence>MAITYQLIQETTARYKQRHHEREQHLSEMEAGNLLNVDTPERVRKRLERIANHPLAVRTMAEESQPEVAGVKILSPENFNRLVQERILGQNDLMSVSYLEYGLSVSRSIGRILIRSNSNRLVGYGTGFMVSPRLLLTNNHVLSNARQAGFSLIEFNYQSGVGGQMLQSYTYELDPATFFLTDKFLDFSLVAVKDSSSGQPLLGTFGWNRLIEEEGKAILGEYVNIIQHPSGQPKQLALRENRLVDLFDDFLHYQTDTAPGSSGSPVFNDQWEVVGLHHSGVPKKDEQGRILATDGQVWTPELGEDKVAWEANEGIRISRIVKHVKQHNLSLTQRPLRDEMFDRLPLPPEVIKEETPKISPKLPNLASDGSVTWTIPLLLSVRLGEAATPSVPVPQPDNLSSKPTDSSRQDDTQWDIESDPELAKELQILEQARRGTIPYYDEAGDRTEQDNYYGNLIDKVSSLNSRELFKQLKDLLRTTHTKLLPYKPRVHLYPWVDIQPDLKIRSIYSQLEFEPEQIVREDLQIEQERTARLQELVRSESLGRTFQLSEQLDLLEAELPYNCEHVVPQSWFQKREPMKGDLHHLFACEPACNSFRGNTPFYDFPDFEVEETIRSNCGKSEGNKFEPGNGKGEVARATLYFLLRYPEQIDNRSNEYEAQRLETLLKWHQDYPVNEHEKHRNMAIYKKQGNRNPLIDFPEWADKIEFRLGLG</sequence>
<evidence type="ECO:0000256" key="5">
    <source>
        <dbReference type="ARBA" id="ARBA00022801"/>
    </source>
</evidence>
<keyword evidence="2 8" id="KW-0645">Protease</keyword>
<evidence type="ECO:0000256" key="4">
    <source>
        <dbReference type="ARBA" id="ARBA00022729"/>
    </source>
</evidence>
<comment type="similarity">
    <text evidence="1 8">Belongs to the peptidase S1B family.</text>
</comment>
<accession>A0A367RWA2</accession>
<dbReference type="AlphaFoldDB" id="A0A367RWA2"/>
<evidence type="ECO:0000256" key="1">
    <source>
        <dbReference type="ARBA" id="ARBA00008764"/>
    </source>
</evidence>
<dbReference type="Gene3D" id="2.40.10.10">
    <property type="entry name" value="Trypsin-like serine proteases"/>
    <property type="match status" value="2"/>
</dbReference>
<protein>
    <recommendedName>
        <fullName evidence="8">Serine protease</fullName>
        <ecNumber evidence="8">3.4.21.-</ecNumber>
    </recommendedName>
</protein>
<dbReference type="GO" id="GO:0004518">
    <property type="term" value="F:nuclease activity"/>
    <property type="evidence" value="ECO:0007669"/>
    <property type="project" value="UniProtKB-KW"/>
</dbReference>
<keyword evidence="11" id="KW-1185">Reference proteome</keyword>
<keyword evidence="6 8" id="KW-0720">Serine protease</keyword>
<feature type="active site" description="Charge relay system" evidence="7">
    <location>
        <position position="140"/>
    </location>
</feature>
<dbReference type="SUPFAM" id="SSF54060">
    <property type="entry name" value="His-Me finger endonucleases"/>
    <property type="match status" value="1"/>
</dbReference>
<dbReference type="Pfam" id="PF04231">
    <property type="entry name" value="Endonuclease_1"/>
    <property type="match status" value="1"/>
</dbReference>